<dbReference type="EMBL" id="JACVVK020000282">
    <property type="protein sequence ID" value="KAK7480422.1"/>
    <property type="molecule type" value="Genomic_DNA"/>
</dbReference>
<dbReference type="Proteomes" id="UP001519460">
    <property type="component" value="Unassembled WGS sequence"/>
</dbReference>
<keyword evidence="2" id="KW-1185">Reference proteome</keyword>
<dbReference type="AlphaFoldDB" id="A0ABD0K0E7"/>
<comment type="caution">
    <text evidence="1">The sequence shown here is derived from an EMBL/GenBank/DDBJ whole genome shotgun (WGS) entry which is preliminary data.</text>
</comment>
<sequence length="204" mass="22425">MLPAMTSLAGVAAYRGLDEPAGSRCRRLNRTISNVQQQEIFQAQRQCTQHVTLSCAAATATELVFTPLLRARVCGLMHTLTKKSSCTLKGCGLFSVCNARNNLDRPAEEDEDRRCFQIGAWRNAGWIPPSSHWLSSRTHAPSDAPMLEIPSQAEITPCQPDQPVSPVPVPHSVAITDPKTSTLGLSWSRLEIDAKERDIFRATD</sequence>
<evidence type="ECO:0000313" key="2">
    <source>
        <dbReference type="Proteomes" id="UP001519460"/>
    </source>
</evidence>
<gene>
    <name evidence="1" type="ORF">BaRGS_00028341</name>
</gene>
<name>A0ABD0K0E7_9CAEN</name>
<proteinExistence type="predicted"/>
<organism evidence="1 2">
    <name type="scientific">Batillaria attramentaria</name>
    <dbReference type="NCBI Taxonomy" id="370345"/>
    <lineage>
        <taxon>Eukaryota</taxon>
        <taxon>Metazoa</taxon>
        <taxon>Spiralia</taxon>
        <taxon>Lophotrochozoa</taxon>
        <taxon>Mollusca</taxon>
        <taxon>Gastropoda</taxon>
        <taxon>Caenogastropoda</taxon>
        <taxon>Sorbeoconcha</taxon>
        <taxon>Cerithioidea</taxon>
        <taxon>Batillariidae</taxon>
        <taxon>Batillaria</taxon>
    </lineage>
</organism>
<reference evidence="1 2" key="1">
    <citation type="journal article" date="2023" name="Sci. Data">
        <title>Genome assembly of the Korean intertidal mud-creeper Batillaria attramentaria.</title>
        <authorList>
            <person name="Patra A.K."/>
            <person name="Ho P.T."/>
            <person name="Jun S."/>
            <person name="Lee S.J."/>
            <person name="Kim Y."/>
            <person name="Won Y.J."/>
        </authorList>
    </citation>
    <scope>NUCLEOTIDE SEQUENCE [LARGE SCALE GENOMIC DNA]</scope>
    <source>
        <strain evidence="1">Wonlab-2016</strain>
    </source>
</reference>
<evidence type="ECO:0000313" key="1">
    <source>
        <dbReference type="EMBL" id="KAK7480422.1"/>
    </source>
</evidence>
<protein>
    <submittedName>
        <fullName evidence="1">Uncharacterized protein</fullName>
    </submittedName>
</protein>
<accession>A0ABD0K0E7</accession>